<feature type="compositionally biased region" description="Basic and acidic residues" evidence="1">
    <location>
        <begin position="60"/>
        <end position="82"/>
    </location>
</feature>
<dbReference type="AlphaFoldDB" id="A0A0B6ZQ85"/>
<proteinExistence type="predicted"/>
<evidence type="ECO:0000313" key="2">
    <source>
        <dbReference type="EMBL" id="CEK69971.1"/>
    </source>
</evidence>
<feature type="compositionally biased region" description="Basic residues" evidence="1">
    <location>
        <begin position="38"/>
        <end position="52"/>
    </location>
</feature>
<organism evidence="2">
    <name type="scientific">Arion vulgaris</name>
    <dbReference type="NCBI Taxonomy" id="1028688"/>
    <lineage>
        <taxon>Eukaryota</taxon>
        <taxon>Metazoa</taxon>
        <taxon>Spiralia</taxon>
        <taxon>Lophotrochozoa</taxon>
        <taxon>Mollusca</taxon>
        <taxon>Gastropoda</taxon>
        <taxon>Heterobranchia</taxon>
        <taxon>Euthyneura</taxon>
        <taxon>Panpulmonata</taxon>
        <taxon>Eupulmonata</taxon>
        <taxon>Stylommatophora</taxon>
        <taxon>Helicina</taxon>
        <taxon>Arionoidea</taxon>
        <taxon>Arionidae</taxon>
        <taxon>Arion</taxon>
    </lineage>
</organism>
<gene>
    <name evidence="2" type="primary">ORF72311</name>
</gene>
<sequence length="82" mass="9853">MLGNCFFLRPISGTHCVELNNKQMRSVRNILDQSRNKVSSRRRMKRARRTSRMRQIYKSTKIEDDVEEHTKDRKVENGKEEE</sequence>
<evidence type="ECO:0000256" key="1">
    <source>
        <dbReference type="SAM" id="MobiDB-lite"/>
    </source>
</evidence>
<feature type="region of interest" description="Disordered" evidence="1">
    <location>
        <begin position="31"/>
        <end position="82"/>
    </location>
</feature>
<dbReference type="EMBL" id="HACG01023106">
    <property type="protein sequence ID" value="CEK69971.1"/>
    <property type="molecule type" value="Transcribed_RNA"/>
</dbReference>
<reference evidence="2" key="1">
    <citation type="submission" date="2014-12" db="EMBL/GenBank/DDBJ databases">
        <title>Insight into the proteome of Arion vulgaris.</title>
        <authorList>
            <person name="Aradska J."/>
            <person name="Bulat T."/>
            <person name="Smidak R."/>
            <person name="Sarate P."/>
            <person name="Gangsoo J."/>
            <person name="Sialana F."/>
            <person name="Bilban M."/>
            <person name="Lubec G."/>
        </authorList>
    </citation>
    <scope>NUCLEOTIDE SEQUENCE</scope>
    <source>
        <tissue evidence="2">Skin</tissue>
    </source>
</reference>
<accession>A0A0B6ZQ85</accession>
<name>A0A0B6ZQ85_9EUPU</name>
<protein>
    <submittedName>
        <fullName evidence="2">Uncharacterized protein</fullName>
    </submittedName>
</protein>